<organism evidence="6 7">
    <name type="scientific">Marinomonas transparens</name>
    <dbReference type="NCBI Taxonomy" id="2795388"/>
    <lineage>
        <taxon>Bacteria</taxon>
        <taxon>Pseudomonadati</taxon>
        <taxon>Pseudomonadota</taxon>
        <taxon>Gammaproteobacteria</taxon>
        <taxon>Oceanospirillales</taxon>
        <taxon>Oceanospirillaceae</taxon>
        <taxon>Marinomonas</taxon>
    </lineage>
</organism>
<dbReference type="InterPro" id="IPR050176">
    <property type="entry name" value="LTTR"/>
</dbReference>
<dbReference type="PANTHER" id="PTHR30579:SF7">
    <property type="entry name" value="HTH-TYPE TRANSCRIPTIONAL REGULATOR LRHA-RELATED"/>
    <property type="match status" value="1"/>
</dbReference>
<dbReference type="Proteomes" id="UP000628710">
    <property type="component" value="Unassembled WGS sequence"/>
</dbReference>
<evidence type="ECO:0000259" key="5">
    <source>
        <dbReference type="PROSITE" id="PS50931"/>
    </source>
</evidence>
<dbReference type="Pfam" id="PF03466">
    <property type="entry name" value="LysR_substrate"/>
    <property type="match status" value="1"/>
</dbReference>
<dbReference type="InterPro" id="IPR000847">
    <property type="entry name" value="LysR_HTH_N"/>
</dbReference>
<accession>A0A934MUV1</accession>
<evidence type="ECO:0000256" key="3">
    <source>
        <dbReference type="ARBA" id="ARBA00023125"/>
    </source>
</evidence>
<dbReference type="SUPFAM" id="SSF46785">
    <property type="entry name" value="Winged helix' DNA-binding domain"/>
    <property type="match status" value="1"/>
</dbReference>
<keyword evidence="3" id="KW-0238">DNA-binding</keyword>
<dbReference type="PROSITE" id="PS50931">
    <property type="entry name" value="HTH_LYSR"/>
    <property type="match status" value="1"/>
</dbReference>
<dbReference type="InterPro" id="IPR036388">
    <property type="entry name" value="WH-like_DNA-bd_sf"/>
</dbReference>
<keyword evidence="4" id="KW-0804">Transcription</keyword>
<dbReference type="InterPro" id="IPR005119">
    <property type="entry name" value="LysR_subst-bd"/>
</dbReference>
<evidence type="ECO:0000256" key="2">
    <source>
        <dbReference type="ARBA" id="ARBA00023015"/>
    </source>
</evidence>
<reference evidence="6" key="1">
    <citation type="submission" date="2020-12" db="EMBL/GenBank/DDBJ databases">
        <title>Marinomonas arctica sp. nov., a psychrotolerant bacterium isolated from the Arctic.</title>
        <authorList>
            <person name="Zhang Y."/>
        </authorList>
    </citation>
    <scope>NUCLEOTIDE SEQUENCE</scope>
    <source>
        <strain evidence="6">C1424</strain>
    </source>
</reference>
<dbReference type="GO" id="GO:0003677">
    <property type="term" value="F:DNA binding"/>
    <property type="evidence" value="ECO:0007669"/>
    <property type="project" value="UniProtKB-KW"/>
</dbReference>
<dbReference type="AlphaFoldDB" id="A0A934MUV1"/>
<dbReference type="EMBL" id="JAEMNX010000001">
    <property type="protein sequence ID" value="MBJ7536349.1"/>
    <property type="molecule type" value="Genomic_DNA"/>
</dbReference>
<dbReference type="SUPFAM" id="SSF53850">
    <property type="entry name" value="Periplasmic binding protein-like II"/>
    <property type="match status" value="1"/>
</dbReference>
<dbReference type="PANTHER" id="PTHR30579">
    <property type="entry name" value="TRANSCRIPTIONAL REGULATOR"/>
    <property type="match status" value="1"/>
</dbReference>
<dbReference type="Gene3D" id="3.40.190.10">
    <property type="entry name" value="Periplasmic binding protein-like II"/>
    <property type="match status" value="2"/>
</dbReference>
<dbReference type="Pfam" id="PF00126">
    <property type="entry name" value="HTH_1"/>
    <property type="match status" value="1"/>
</dbReference>
<protein>
    <submittedName>
        <fullName evidence="6">LysR family transcriptional regulator</fullName>
    </submittedName>
</protein>
<evidence type="ECO:0000256" key="1">
    <source>
        <dbReference type="ARBA" id="ARBA00009437"/>
    </source>
</evidence>
<dbReference type="InterPro" id="IPR036390">
    <property type="entry name" value="WH_DNA-bd_sf"/>
</dbReference>
<evidence type="ECO:0000313" key="6">
    <source>
        <dbReference type="EMBL" id="MBJ7536349.1"/>
    </source>
</evidence>
<proteinExistence type="inferred from homology"/>
<keyword evidence="7" id="KW-1185">Reference proteome</keyword>
<dbReference type="Gene3D" id="1.10.10.10">
    <property type="entry name" value="Winged helix-like DNA-binding domain superfamily/Winged helix DNA-binding domain"/>
    <property type="match status" value="1"/>
</dbReference>
<keyword evidence="2" id="KW-0805">Transcription regulation</keyword>
<comment type="caution">
    <text evidence="6">The sequence shown here is derived from an EMBL/GenBank/DDBJ whole genome shotgun (WGS) entry which is preliminary data.</text>
</comment>
<feature type="domain" description="HTH lysR-type" evidence="5">
    <location>
        <begin position="6"/>
        <end position="63"/>
    </location>
</feature>
<dbReference type="GO" id="GO:0003700">
    <property type="term" value="F:DNA-binding transcription factor activity"/>
    <property type="evidence" value="ECO:0007669"/>
    <property type="project" value="InterPro"/>
</dbReference>
<sequence length="291" mass="31807">MRKPTLDLEALRSFVMGIELGSFAKAADHLSRSTSAVSAHLKKLEEQIGQALVHRDGRHLKLTSAGLRLMKSAKQLLAVNDDAFLQLKKGQINGRVRLGLQEDFGEQVLTETLARFSRAFPDVEIAVKVTRNAQLQEGIVAGSIDLALVWALDTPQVSSILGRFPMQWIAPKDYVIAPDKALPLVLFEQPCLMREHALQALDQHACDWRIALTSHSLSGAWAAVEAGLGITVRTLAGMPSSLSIIESEHLPTLPVLKLLMLNAEGEKSDAVQALQDTLKEALHQHFSAYGC</sequence>
<dbReference type="RefSeq" id="WP_199466417.1">
    <property type="nucleotide sequence ID" value="NZ_JAEMNX010000001.1"/>
</dbReference>
<evidence type="ECO:0000256" key="4">
    <source>
        <dbReference type="ARBA" id="ARBA00023163"/>
    </source>
</evidence>
<name>A0A934MUV1_9GAMM</name>
<evidence type="ECO:0000313" key="7">
    <source>
        <dbReference type="Proteomes" id="UP000628710"/>
    </source>
</evidence>
<comment type="similarity">
    <text evidence="1">Belongs to the LysR transcriptional regulatory family.</text>
</comment>
<gene>
    <name evidence="6" type="ORF">I8J31_01500</name>
</gene>